<evidence type="ECO:0000256" key="2">
    <source>
        <dbReference type="SAM" id="SignalP"/>
    </source>
</evidence>
<accession>A0A915MYP0</accession>
<keyword evidence="2" id="KW-0732">Signal</keyword>
<evidence type="ECO:0000313" key="4">
    <source>
        <dbReference type="WBParaSite" id="scaffold5401_cov163.g9503"/>
    </source>
</evidence>
<name>A0A915MYP0_MELJA</name>
<dbReference type="WBParaSite" id="scaffold5401_cov163.g9503">
    <property type="protein sequence ID" value="scaffold5401_cov163.g9503"/>
    <property type="gene ID" value="scaffold5401_cov163.g9503"/>
</dbReference>
<dbReference type="Proteomes" id="UP000887561">
    <property type="component" value="Unplaced"/>
</dbReference>
<feature type="region of interest" description="Disordered" evidence="1">
    <location>
        <begin position="26"/>
        <end position="51"/>
    </location>
</feature>
<reference evidence="4" key="1">
    <citation type="submission" date="2022-11" db="UniProtKB">
        <authorList>
            <consortium name="WormBaseParasite"/>
        </authorList>
    </citation>
    <scope>IDENTIFICATION</scope>
</reference>
<dbReference type="AlphaFoldDB" id="A0A915MYP0"/>
<organism evidence="3 4">
    <name type="scientific">Meloidogyne javanica</name>
    <name type="common">Root-knot nematode worm</name>
    <dbReference type="NCBI Taxonomy" id="6303"/>
    <lineage>
        <taxon>Eukaryota</taxon>
        <taxon>Metazoa</taxon>
        <taxon>Ecdysozoa</taxon>
        <taxon>Nematoda</taxon>
        <taxon>Chromadorea</taxon>
        <taxon>Rhabditida</taxon>
        <taxon>Tylenchina</taxon>
        <taxon>Tylenchomorpha</taxon>
        <taxon>Tylenchoidea</taxon>
        <taxon>Meloidogynidae</taxon>
        <taxon>Meloidogyninae</taxon>
        <taxon>Meloidogyne</taxon>
        <taxon>Meloidogyne incognita group</taxon>
    </lineage>
</organism>
<feature type="chain" id="PRO_5036926989" evidence="2">
    <location>
        <begin position="21"/>
        <end position="213"/>
    </location>
</feature>
<proteinExistence type="predicted"/>
<feature type="signal peptide" evidence="2">
    <location>
        <begin position="1"/>
        <end position="20"/>
    </location>
</feature>
<protein>
    <submittedName>
        <fullName evidence="4">Uncharacterized protein</fullName>
    </submittedName>
</protein>
<evidence type="ECO:0000313" key="3">
    <source>
        <dbReference type="Proteomes" id="UP000887561"/>
    </source>
</evidence>
<evidence type="ECO:0000256" key="1">
    <source>
        <dbReference type="SAM" id="MobiDB-lite"/>
    </source>
</evidence>
<feature type="compositionally biased region" description="Basic and acidic residues" evidence="1">
    <location>
        <begin position="26"/>
        <end position="41"/>
    </location>
</feature>
<sequence length="213" mass="24942">MRLYFPTILFLIFLLTTVCGMRKQKESRFGRSRTLKPDEPKQMSLGTTDSGDTVIRNTVNRGIESVTKGFKNLLGLKKKEKETTNKVFQRNLNKKIDHDEMMKKLEEYTEAAYIKGLNNKIILINRIKNEMNKYFVNKDKSEEIINEFNEFIKIINDLRIGTEEMKNGIIFKITGHLENAKVLIEEEKLDDIKNEIIHYAQTEDETFEEVNVV</sequence>
<keyword evidence="3" id="KW-1185">Reference proteome</keyword>